<dbReference type="EC" id="3.2.1.89" evidence="3 6"/>
<sequence length="462" mass="52383">MKGYFNLEENEKIKNFLDKCKRHKVKTGFSIVGIILLIIIIIVGIKILVAQFYYSESGYVPVKTDEPYRMALSVSPFTDKSIKEGYTYEFNSTYTISTVEDLEKLYIERGATEMYVRIATKRHVTSEDITDGEVDTNANVHTFDQAIELCKTAAKLNITMNPEVMCAYTYMDMEKQQAPRFEEYPEIYKLQNGKDWTELSLDEINVVLKAYGKFLATEILKTGCTVKNWNLGNEANFGFAGVSLGLKTAVNKNLEGVSSFKRYILPVFNPGWLEENIWKYNAKEFAAVREGILEAYKDLSIDSTGVKFSTHIATVVMTPGACARYFNCMKKNGYPIDTAGISFYPSAPSLYVKAMILFKKTVMEINKKSNLPVFIGEFSYPSGEMSGDFAGWNKEVSGYPHSEEGQAAIYKDVVNWGKTHGVIGIRYWAADYENWGTMGLFKFENKHGKPKQALLDDEIHRQ</sequence>
<dbReference type="InterPro" id="IPR017853">
    <property type="entry name" value="GH"/>
</dbReference>
<protein>
    <recommendedName>
        <fullName evidence="3 6">Arabinogalactan endo-beta-1,4-galactanase</fullName>
        <ecNumber evidence="3 6">3.2.1.89</ecNumber>
    </recommendedName>
</protein>
<dbReference type="GO" id="GO:0015926">
    <property type="term" value="F:glucosidase activity"/>
    <property type="evidence" value="ECO:0007669"/>
    <property type="project" value="InterPro"/>
</dbReference>
<evidence type="ECO:0000256" key="5">
    <source>
        <dbReference type="ARBA" id="ARBA00023295"/>
    </source>
</evidence>
<evidence type="ECO:0000256" key="1">
    <source>
        <dbReference type="ARBA" id="ARBA00001695"/>
    </source>
</evidence>
<keyword evidence="7" id="KW-0812">Transmembrane</keyword>
<dbReference type="Pfam" id="PF07745">
    <property type="entry name" value="Glyco_hydro_53"/>
    <property type="match status" value="1"/>
</dbReference>
<dbReference type="GO" id="GO:0031218">
    <property type="term" value="F:arabinogalactan endo-1,4-beta-galactosidase activity"/>
    <property type="evidence" value="ECO:0007669"/>
    <property type="project" value="UniProtKB-EC"/>
</dbReference>
<dbReference type="InterPro" id="IPR011683">
    <property type="entry name" value="Glyco_hydro_53"/>
</dbReference>
<feature type="transmembrane region" description="Helical" evidence="7">
    <location>
        <begin position="29"/>
        <end position="54"/>
    </location>
</feature>
<accession>A0A2S1TZA6</accession>
<dbReference type="Gene3D" id="3.20.20.80">
    <property type="entry name" value="Glycosidases"/>
    <property type="match status" value="1"/>
</dbReference>
<comment type="catalytic activity">
    <reaction evidence="1 6">
        <text>The enzyme specifically hydrolyzes (1-&gt;4)-beta-D-galactosidic linkages in type I arabinogalactans.</text>
        <dbReference type="EC" id="3.2.1.89"/>
    </reaction>
</comment>
<keyword evidence="7" id="KW-1133">Transmembrane helix</keyword>
<evidence type="ECO:0000256" key="7">
    <source>
        <dbReference type="SAM" id="Phobius"/>
    </source>
</evidence>
<organism evidence="8">
    <name type="scientific">Pecoramyces ruminantium</name>
    <dbReference type="NCBI Taxonomy" id="1987568"/>
    <lineage>
        <taxon>Eukaryota</taxon>
        <taxon>Fungi</taxon>
        <taxon>Fungi incertae sedis</taxon>
        <taxon>Chytridiomycota</taxon>
        <taxon>Chytridiomycota incertae sedis</taxon>
        <taxon>Neocallimastigomycetes</taxon>
        <taxon>Neocallimastigales</taxon>
        <taxon>Neocallimastigaceae</taxon>
        <taxon>Pecoramyces</taxon>
    </lineage>
</organism>
<evidence type="ECO:0000256" key="4">
    <source>
        <dbReference type="ARBA" id="ARBA00022801"/>
    </source>
</evidence>
<keyword evidence="4 6" id="KW-0378">Hydrolase</keyword>
<reference evidence="8" key="1">
    <citation type="submission" date="2018-03" db="EMBL/GenBank/DDBJ databases">
        <title>Horizontal gene transfer is an indispensable driver in forging the evolution of the Neocallimastigomycota as a distinct gut-dwelling fungal lineage.</title>
        <authorList>
            <person name="Murphy C.L."/>
            <person name="Youssef N.H."/>
            <person name="Elshahed M.S."/>
        </authorList>
    </citation>
    <scope>NUCLEOTIDE SEQUENCE</scope>
    <source>
        <strain evidence="8">YC3</strain>
    </source>
</reference>
<evidence type="ECO:0000313" key="8">
    <source>
        <dbReference type="EMBL" id="AWI66980.1"/>
    </source>
</evidence>
<dbReference type="PANTHER" id="PTHR34983">
    <property type="entry name" value="ARABINOGALACTAN ENDO-BETA-1,4-GALACTANASE A"/>
    <property type="match status" value="1"/>
</dbReference>
<comment type="similarity">
    <text evidence="2 6">Belongs to the glycosyl hydrolase 53 family.</text>
</comment>
<dbReference type="SUPFAM" id="SSF51445">
    <property type="entry name" value="(Trans)glycosidases"/>
    <property type="match status" value="1"/>
</dbReference>
<name>A0A2S1TZA6_9FUNG</name>
<proteinExistence type="evidence at transcript level"/>
<dbReference type="PANTHER" id="PTHR34983:SF1">
    <property type="entry name" value="ARABINOGALACTAN ENDO-BETA-1,4-GALACTANASE A"/>
    <property type="match status" value="1"/>
</dbReference>
<evidence type="ECO:0000256" key="6">
    <source>
        <dbReference type="RuleBase" id="RU361192"/>
    </source>
</evidence>
<evidence type="ECO:0000256" key="3">
    <source>
        <dbReference type="ARBA" id="ARBA00012556"/>
    </source>
</evidence>
<keyword evidence="7" id="KW-0472">Membrane</keyword>
<dbReference type="AlphaFoldDB" id="A0A2S1TZA6"/>
<dbReference type="GO" id="GO:0045490">
    <property type="term" value="P:pectin catabolic process"/>
    <property type="evidence" value="ECO:0007669"/>
    <property type="project" value="TreeGrafter"/>
</dbReference>
<dbReference type="EMBL" id="MH043826">
    <property type="protein sequence ID" value="AWI66980.1"/>
    <property type="molecule type" value="mRNA"/>
</dbReference>
<keyword evidence="5 6" id="KW-0326">Glycosidase</keyword>
<evidence type="ECO:0000256" key="2">
    <source>
        <dbReference type="ARBA" id="ARBA00010687"/>
    </source>
</evidence>